<protein>
    <submittedName>
        <fullName evidence="4">Acetyltransferase (GNAT) family protein</fullName>
    </submittedName>
</protein>
<keyword evidence="1 4" id="KW-0808">Transferase</keyword>
<feature type="domain" description="N-acetyltransferase" evidence="3">
    <location>
        <begin position="4"/>
        <end position="160"/>
    </location>
</feature>
<comment type="caution">
    <text evidence="4">The sequence shown here is derived from an EMBL/GenBank/DDBJ whole genome shotgun (WGS) entry which is preliminary data.</text>
</comment>
<reference evidence="4 5" key="1">
    <citation type="journal article" date="2015" name="Stand. Genomic Sci.">
        <title>Genomic Encyclopedia of Bacterial and Archaeal Type Strains, Phase III: the genomes of soil and plant-associated and newly described type strains.</title>
        <authorList>
            <person name="Whitman W.B."/>
            <person name="Woyke T."/>
            <person name="Klenk H.P."/>
            <person name="Zhou Y."/>
            <person name="Lilburn T.G."/>
            <person name="Beck B.J."/>
            <person name="De Vos P."/>
            <person name="Vandamme P."/>
            <person name="Eisen J.A."/>
            <person name="Garrity G."/>
            <person name="Hugenholtz P."/>
            <person name="Kyrpides N.C."/>
        </authorList>
    </citation>
    <scope>NUCLEOTIDE SEQUENCE [LARGE SCALE GENOMIC DNA]</scope>
    <source>
        <strain evidence="4 5">RF6</strain>
    </source>
</reference>
<dbReference type="InterPro" id="IPR016181">
    <property type="entry name" value="Acyl_CoA_acyltransferase"/>
</dbReference>
<gene>
    <name evidence="4" type="ORF">EV139_3080</name>
</gene>
<dbReference type="Gene3D" id="3.40.630.30">
    <property type="match status" value="1"/>
</dbReference>
<evidence type="ECO:0000313" key="5">
    <source>
        <dbReference type="Proteomes" id="UP000291832"/>
    </source>
</evidence>
<dbReference type="PANTHER" id="PTHR43877:SF2">
    <property type="entry name" value="AMINOALKYLPHOSPHONATE N-ACETYLTRANSFERASE-RELATED"/>
    <property type="match status" value="1"/>
</dbReference>
<dbReference type="InterPro" id="IPR050832">
    <property type="entry name" value="Bact_Acetyltransf"/>
</dbReference>
<dbReference type="CDD" id="cd04301">
    <property type="entry name" value="NAT_SF"/>
    <property type="match status" value="1"/>
</dbReference>
<dbReference type="EMBL" id="SHKI01000008">
    <property type="protein sequence ID" value="RZT60634.1"/>
    <property type="molecule type" value="Genomic_DNA"/>
</dbReference>
<evidence type="ECO:0000256" key="1">
    <source>
        <dbReference type="ARBA" id="ARBA00022679"/>
    </source>
</evidence>
<accession>A0A4Q7TJ07</accession>
<dbReference type="InterPro" id="IPR000182">
    <property type="entry name" value="GNAT_dom"/>
</dbReference>
<dbReference type="AlphaFoldDB" id="A0A4Q7TJ07"/>
<evidence type="ECO:0000259" key="3">
    <source>
        <dbReference type="PROSITE" id="PS51186"/>
    </source>
</evidence>
<dbReference type="PANTHER" id="PTHR43877">
    <property type="entry name" value="AMINOALKYLPHOSPHONATE N-ACETYLTRANSFERASE-RELATED-RELATED"/>
    <property type="match status" value="1"/>
</dbReference>
<dbReference type="Proteomes" id="UP000291832">
    <property type="component" value="Unassembled WGS sequence"/>
</dbReference>
<keyword evidence="5" id="KW-1185">Reference proteome</keyword>
<dbReference type="Pfam" id="PF00583">
    <property type="entry name" value="Acetyltransf_1"/>
    <property type="match status" value="1"/>
</dbReference>
<dbReference type="PROSITE" id="PS51186">
    <property type="entry name" value="GNAT"/>
    <property type="match status" value="1"/>
</dbReference>
<dbReference type="GO" id="GO:0016747">
    <property type="term" value="F:acyltransferase activity, transferring groups other than amino-acyl groups"/>
    <property type="evidence" value="ECO:0007669"/>
    <property type="project" value="InterPro"/>
</dbReference>
<organism evidence="4 5">
    <name type="scientific">Leucobacter luti</name>
    <dbReference type="NCBI Taxonomy" id="340320"/>
    <lineage>
        <taxon>Bacteria</taxon>
        <taxon>Bacillati</taxon>
        <taxon>Actinomycetota</taxon>
        <taxon>Actinomycetes</taxon>
        <taxon>Micrococcales</taxon>
        <taxon>Microbacteriaceae</taxon>
        <taxon>Leucobacter</taxon>
    </lineage>
</organism>
<evidence type="ECO:0000313" key="4">
    <source>
        <dbReference type="EMBL" id="RZT60634.1"/>
    </source>
</evidence>
<keyword evidence="2" id="KW-0012">Acyltransferase</keyword>
<dbReference type="OrthoDB" id="273614at2"/>
<evidence type="ECO:0000256" key="2">
    <source>
        <dbReference type="ARBA" id="ARBA00023315"/>
    </source>
</evidence>
<sequence>MTFDFVREATAADRGLLARATLDNLNWNGQRFTMREVEDTPHFRHYYDDWPRDEDLGLVAEDADRMVAAVVWLRYFTAQDPGYGFVADTIPELSIWVSAEYRGQGIGGLLLHRISEAARSRGVTAISLSVEDGNPAARLYARHGFRPAPNGVPGCLLMEL</sequence>
<proteinExistence type="predicted"/>
<dbReference type="RefSeq" id="WP_130455682.1">
    <property type="nucleotide sequence ID" value="NZ_QYAG01000003.1"/>
</dbReference>
<name>A0A4Q7TJ07_9MICO</name>
<dbReference type="SUPFAM" id="SSF55729">
    <property type="entry name" value="Acyl-CoA N-acyltransferases (Nat)"/>
    <property type="match status" value="1"/>
</dbReference>